<evidence type="ECO:0000313" key="3">
    <source>
        <dbReference type="Proteomes" id="UP000266861"/>
    </source>
</evidence>
<dbReference type="EMBL" id="PQFF01000122">
    <property type="protein sequence ID" value="RHZ80847.1"/>
    <property type="molecule type" value="Genomic_DNA"/>
</dbReference>
<keyword evidence="3" id="KW-1185">Reference proteome</keyword>
<dbReference type="InterPro" id="IPR011335">
    <property type="entry name" value="Restrct_endonuc-II-like"/>
</dbReference>
<name>A0A397J0F7_9GLOM</name>
<sequence>MEEQSTEPKTHKTLTPEYLEWEAEITVAPGISIDEIRPKLCKRYKEETGLDPWINFDSSQIMTNIQPKINLPELVWQRFEVIWDAFYNLVSGYDELKNENIKIKTENAKLKHDLDEFKKELESKKNRKFQEKCILIAQVLLGEKPIIEYRPPFLNGLELDAFFQKYRVALEVQGAQHRLHSTSWYKDVKKLEDVVNRDRKKRCICQDNGIFLLEVWYDEKPEIVIPERIQKIKGFVNQAFKIFDL</sequence>
<dbReference type="SUPFAM" id="SSF52980">
    <property type="entry name" value="Restriction endonuclease-like"/>
    <property type="match status" value="1"/>
</dbReference>
<evidence type="ECO:0000313" key="2">
    <source>
        <dbReference type="EMBL" id="RHZ80847.1"/>
    </source>
</evidence>
<dbReference type="AlphaFoldDB" id="A0A397J0F7"/>
<dbReference type="OrthoDB" id="2406278at2759"/>
<dbReference type="GO" id="GO:0006302">
    <property type="term" value="P:double-strand break repair"/>
    <property type="evidence" value="ECO:0007669"/>
    <property type="project" value="UniProtKB-ARBA"/>
</dbReference>
<proteinExistence type="predicted"/>
<reference evidence="2 3" key="1">
    <citation type="submission" date="2018-08" db="EMBL/GenBank/DDBJ databases">
        <title>Genome and evolution of the arbuscular mycorrhizal fungus Diversispora epigaea (formerly Glomus versiforme) and its bacterial endosymbionts.</title>
        <authorList>
            <person name="Sun X."/>
            <person name="Fei Z."/>
            <person name="Harrison M."/>
        </authorList>
    </citation>
    <scope>NUCLEOTIDE SEQUENCE [LARGE SCALE GENOMIC DNA]</scope>
    <source>
        <strain evidence="2 3">IT104</strain>
    </source>
</reference>
<protein>
    <submittedName>
        <fullName evidence="2">Uncharacterized protein</fullName>
    </submittedName>
</protein>
<dbReference type="Gene3D" id="3.40.960.10">
    <property type="entry name" value="VSR Endonuclease"/>
    <property type="match status" value="1"/>
</dbReference>
<comment type="caution">
    <text evidence="2">The sequence shown here is derived from an EMBL/GenBank/DDBJ whole genome shotgun (WGS) entry which is preliminary data.</text>
</comment>
<organism evidence="2 3">
    <name type="scientific">Diversispora epigaea</name>
    <dbReference type="NCBI Taxonomy" id="1348612"/>
    <lineage>
        <taxon>Eukaryota</taxon>
        <taxon>Fungi</taxon>
        <taxon>Fungi incertae sedis</taxon>
        <taxon>Mucoromycota</taxon>
        <taxon>Glomeromycotina</taxon>
        <taxon>Glomeromycetes</taxon>
        <taxon>Diversisporales</taxon>
        <taxon>Diversisporaceae</taxon>
        <taxon>Diversispora</taxon>
    </lineage>
</organism>
<feature type="coiled-coil region" evidence="1">
    <location>
        <begin position="93"/>
        <end position="127"/>
    </location>
</feature>
<dbReference type="Proteomes" id="UP000266861">
    <property type="component" value="Unassembled WGS sequence"/>
</dbReference>
<gene>
    <name evidence="2" type="ORF">Glove_131g95</name>
</gene>
<accession>A0A397J0F7</accession>
<evidence type="ECO:0000256" key="1">
    <source>
        <dbReference type="SAM" id="Coils"/>
    </source>
</evidence>
<keyword evidence="1" id="KW-0175">Coiled coil</keyword>